<reference evidence="3 4" key="2">
    <citation type="submission" date="2009-03" db="EMBL/GenBank/DDBJ databases">
        <title>Draft genome sequence of Coprococcus comes (ATCC 27758).</title>
        <authorList>
            <person name="Sudarsanam P."/>
            <person name="Ley R."/>
            <person name="Guruge J."/>
            <person name="Turnbaugh P.J."/>
            <person name="Mahowald M."/>
            <person name="Liep D."/>
            <person name="Gordon J."/>
        </authorList>
    </citation>
    <scope>NUCLEOTIDE SEQUENCE [LARGE SCALE GENOMIC DNA]</scope>
    <source>
        <strain evidence="3 4">ATCC 27758</strain>
    </source>
</reference>
<dbReference type="InterPro" id="IPR050902">
    <property type="entry name" value="ABC_Transporter_SBP"/>
</dbReference>
<protein>
    <submittedName>
        <fullName evidence="3">Periplasmic binding protein</fullName>
    </submittedName>
</protein>
<sequence length="407" mass="46401">MDTEVENEKENDASGVHSFEYSAAWDGSTDRMRADEKEYNRYKKNRKQQYERKCQRKKGPEIDGLTYESAMDLEYAEGFQVYYYKDGYKMIDIKDDAKFLVVPENQDVPDGAEEDYVILQQPLDHIYLAATSAMALFNAIDSLDNITMTGTQASGWYIENAVKAMDDGKIKFAGKYSEPDYEMLVDEDCDLAIESTMILHTPKVQEMIESLDIPVMIDRSSYESHPLGRTEWIKLYAAMLNKEDAADAFFEKQVENVDALKDFKNTEKTVAFFYVSSDGTVVVRRSDDYIPKMIELSGGRYVFDDLTGDDSNTSAVKLTMEEFYAQAADADYLIYNSSIDNPINSVKDLEEKDALFSDFKAVKEGNVWCTGKYLYQATDIVGELITDMNLMLTGGDESKMTFLYHVK</sequence>
<accession>C0B8C2</accession>
<reference evidence="3 4" key="1">
    <citation type="submission" date="2009-02" db="EMBL/GenBank/DDBJ databases">
        <authorList>
            <person name="Fulton L."/>
            <person name="Clifton S."/>
            <person name="Fulton B."/>
            <person name="Xu J."/>
            <person name="Minx P."/>
            <person name="Pepin K.H."/>
            <person name="Johnson M."/>
            <person name="Bhonagiri V."/>
            <person name="Nash W.E."/>
            <person name="Mardis E.R."/>
            <person name="Wilson R.K."/>
        </authorList>
    </citation>
    <scope>NUCLEOTIDE SEQUENCE [LARGE SCALE GENOMIC DNA]</scope>
    <source>
        <strain evidence="3 4">ATCC 27758</strain>
    </source>
</reference>
<dbReference type="Pfam" id="PF01497">
    <property type="entry name" value="Peripla_BP_2"/>
    <property type="match status" value="1"/>
</dbReference>
<proteinExistence type="inferred from homology"/>
<dbReference type="PROSITE" id="PS50983">
    <property type="entry name" value="FE_B12_PBP"/>
    <property type="match status" value="1"/>
</dbReference>
<name>C0B8C2_9FIRM</name>
<evidence type="ECO:0000313" key="3">
    <source>
        <dbReference type="EMBL" id="EEG90159.1"/>
    </source>
</evidence>
<dbReference type="HOGENOM" id="CLU_025776_2_0_9"/>
<dbReference type="Gene3D" id="3.40.50.1980">
    <property type="entry name" value="Nitrogenase molybdenum iron protein domain"/>
    <property type="match status" value="2"/>
</dbReference>
<dbReference type="InterPro" id="IPR002491">
    <property type="entry name" value="ABC_transptr_periplasmic_BD"/>
</dbReference>
<evidence type="ECO:0000313" key="4">
    <source>
        <dbReference type="Proteomes" id="UP000003793"/>
    </source>
</evidence>
<gene>
    <name evidence="3" type="ORF">COPCOM_01396</name>
</gene>
<dbReference type="EMBL" id="ABVR01000039">
    <property type="protein sequence ID" value="EEG90159.1"/>
    <property type="molecule type" value="Genomic_DNA"/>
</dbReference>
<dbReference type="PANTHER" id="PTHR30535">
    <property type="entry name" value="VITAMIN B12-BINDING PROTEIN"/>
    <property type="match status" value="1"/>
</dbReference>
<evidence type="ECO:0000256" key="1">
    <source>
        <dbReference type="ARBA" id="ARBA00008814"/>
    </source>
</evidence>
<dbReference type="PANTHER" id="PTHR30535:SF34">
    <property type="entry name" value="MOLYBDATE-BINDING PROTEIN MOLA"/>
    <property type="match status" value="1"/>
</dbReference>
<organism evidence="3 4">
    <name type="scientific">Coprococcus comes ATCC 27758</name>
    <dbReference type="NCBI Taxonomy" id="470146"/>
    <lineage>
        <taxon>Bacteria</taxon>
        <taxon>Bacillati</taxon>
        <taxon>Bacillota</taxon>
        <taxon>Clostridia</taxon>
        <taxon>Lachnospirales</taxon>
        <taxon>Lachnospiraceae</taxon>
        <taxon>Coprococcus</taxon>
    </lineage>
</organism>
<dbReference type="SUPFAM" id="SSF53807">
    <property type="entry name" value="Helical backbone' metal receptor"/>
    <property type="match status" value="1"/>
</dbReference>
<comment type="similarity">
    <text evidence="1">Belongs to the bacterial solute-binding protein 8 family.</text>
</comment>
<dbReference type="Proteomes" id="UP000003793">
    <property type="component" value="Unassembled WGS sequence"/>
</dbReference>
<comment type="caution">
    <text evidence="3">The sequence shown here is derived from an EMBL/GenBank/DDBJ whole genome shotgun (WGS) entry which is preliminary data.</text>
</comment>
<evidence type="ECO:0000259" key="2">
    <source>
        <dbReference type="PROSITE" id="PS50983"/>
    </source>
</evidence>
<dbReference type="AlphaFoldDB" id="C0B8C2"/>
<feature type="domain" description="Fe/B12 periplasmic-binding" evidence="2">
    <location>
        <begin position="125"/>
        <end position="399"/>
    </location>
</feature>